<evidence type="ECO:0000313" key="1">
    <source>
        <dbReference type="EMBL" id="KAK2112300.1"/>
    </source>
</evidence>
<organism evidence="1 2">
    <name type="scientific">Saguinus oedipus</name>
    <name type="common">Cotton-top tamarin</name>
    <name type="synonym">Oedipomidas oedipus</name>
    <dbReference type="NCBI Taxonomy" id="9490"/>
    <lineage>
        <taxon>Eukaryota</taxon>
        <taxon>Metazoa</taxon>
        <taxon>Chordata</taxon>
        <taxon>Craniata</taxon>
        <taxon>Vertebrata</taxon>
        <taxon>Euteleostomi</taxon>
        <taxon>Mammalia</taxon>
        <taxon>Eutheria</taxon>
        <taxon>Euarchontoglires</taxon>
        <taxon>Primates</taxon>
        <taxon>Haplorrhini</taxon>
        <taxon>Platyrrhini</taxon>
        <taxon>Cebidae</taxon>
        <taxon>Callitrichinae</taxon>
        <taxon>Saguinus</taxon>
    </lineage>
</organism>
<dbReference type="Proteomes" id="UP001266305">
    <property type="component" value="Unassembled WGS sequence"/>
</dbReference>
<gene>
    <name evidence="1" type="ORF">P7K49_012047</name>
</gene>
<comment type="caution">
    <text evidence="1">The sequence shown here is derived from an EMBL/GenBank/DDBJ whole genome shotgun (WGS) entry which is preliminary data.</text>
</comment>
<protein>
    <submittedName>
        <fullName evidence="1">Uncharacterized protein</fullName>
    </submittedName>
</protein>
<accession>A0ABQ9VT00</accession>
<name>A0ABQ9VT00_SAGOE</name>
<proteinExistence type="predicted"/>
<reference evidence="1 2" key="1">
    <citation type="submission" date="2023-05" db="EMBL/GenBank/DDBJ databases">
        <title>B98-5 Cell Line De Novo Hybrid Assembly: An Optical Mapping Approach.</title>
        <authorList>
            <person name="Kananen K."/>
            <person name="Auerbach J.A."/>
            <person name="Kautto E."/>
            <person name="Blachly J.S."/>
        </authorList>
    </citation>
    <scope>NUCLEOTIDE SEQUENCE [LARGE SCALE GENOMIC DNA]</scope>
    <source>
        <strain evidence="1">B95-8</strain>
        <tissue evidence="1">Cell line</tissue>
    </source>
</reference>
<sequence length="254" mass="26530">MPCTTSTFSGSLGLEGAPSTGFSWELDIAPSALRAWDASLQQGGVGQASALPVLWPQPPAQPHCRPGVAHAVGPAPGPAVSAVPGPALPVASGTFSRPTQKDARMEATAPWLFWEAAAPALERPRLLMVTPRLPAGTGDSGQLARTGQAGSPSRGWLLKSADLGRHSLLYLKEIGHGWFGKVRGTAGSWCSGLVGGRDKVQALGPAGPLPREVFKTLREREDSGALWGKISTETQNMAAREATGRVQNPQPLLQ</sequence>
<evidence type="ECO:0000313" key="2">
    <source>
        <dbReference type="Proteomes" id="UP001266305"/>
    </source>
</evidence>
<keyword evidence="2" id="KW-1185">Reference proteome</keyword>
<dbReference type="EMBL" id="JASSZA010000005">
    <property type="protein sequence ID" value="KAK2112300.1"/>
    <property type="molecule type" value="Genomic_DNA"/>
</dbReference>